<proteinExistence type="predicted"/>
<evidence type="ECO:0000313" key="2">
    <source>
        <dbReference type="Proteomes" id="UP000242957"/>
    </source>
</evidence>
<keyword evidence="2" id="KW-1185">Reference proteome</keyword>
<dbReference type="STRING" id="198616.SAMN05216193_11311"/>
<name>A0A1H0KPU2_9PSED</name>
<dbReference type="AlphaFoldDB" id="A0A1H0KPU2"/>
<reference evidence="2" key="1">
    <citation type="submission" date="2016-10" db="EMBL/GenBank/DDBJ databases">
        <authorList>
            <person name="Varghese N."/>
            <person name="Submissions S."/>
        </authorList>
    </citation>
    <scope>NUCLEOTIDE SEQUENCE [LARGE SCALE GENOMIC DNA]</scope>
    <source>
        <strain evidence="2">JCM 21621</strain>
    </source>
</reference>
<dbReference type="RefSeq" id="WP_084312085.1">
    <property type="nucleotide sequence ID" value="NZ_FNIJ01000013.1"/>
</dbReference>
<dbReference type="OrthoDB" id="289700at2"/>
<dbReference type="EMBL" id="FNIJ01000013">
    <property type="protein sequence ID" value="SDO57816.1"/>
    <property type="molecule type" value="Genomic_DNA"/>
</dbReference>
<evidence type="ECO:0000313" key="1">
    <source>
        <dbReference type="EMBL" id="SDO57816.1"/>
    </source>
</evidence>
<protein>
    <submittedName>
        <fullName evidence="1">Uncharacterized protein</fullName>
    </submittedName>
</protein>
<accession>A0A1H0KPU2</accession>
<dbReference type="Proteomes" id="UP000242957">
    <property type="component" value="Unassembled WGS sequence"/>
</dbReference>
<organism evidence="1 2">
    <name type="scientific">Pseudomonas jinjuensis</name>
    <dbReference type="NCBI Taxonomy" id="198616"/>
    <lineage>
        <taxon>Bacteria</taxon>
        <taxon>Pseudomonadati</taxon>
        <taxon>Pseudomonadota</taxon>
        <taxon>Gammaproteobacteria</taxon>
        <taxon>Pseudomonadales</taxon>
        <taxon>Pseudomonadaceae</taxon>
        <taxon>Pseudomonas</taxon>
    </lineage>
</organism>
<sequence length="59" mass="7144">MNEPRDWCLLRLDDNGNQFVMRRGLTREEAEALARDYQARGHRQMYWARREQPRQPAPS</sequence>
<gene>
    <name evidence="1" type="ORF">SAMN05216193_11311</name>
</gene>